<dbReference type="Proteomes" id="UP001469365">
    <property type="component" value="Unassembled WGS sequence"/>
</dbReference>
<proteinExistence type="predicted"/>
<organism evidence="1 2">
    <name type="scientific">Paenibacillus filicis</name>
    <dbReference type="NCBI Taxonomy" id="669464"/>
    <lineage>
        <taxon>Bacteria</taxon>
        <taxon>Bacillati</taxon>
        <taxon>Bacillota</taxon>
        <taxon>Bacilli</taxon>
        <taxon>Bacillales</taxon>
        <taxon>Paenibacillaceae</taxon>
        <taxon>Paenibacillus</taxon>
    </lineage>
</organism>
<evidence type="ECO:0000313" key="2">
    <source>
        <dbReference type="Proteomes" id="UP001469365"/>
    </source>
</evidence>
<keyword evidence="2" id="KW-1185">Reference proteome</keyword>
<sequence length="101" mass="11691">MDNARLALIMSVADMYFEPNKEQEESLFLELREQYPEEGEALMELMPAWKRWGYEEGVEEGLEKGIGQAVRKMLQKGFTPEEIAETLEMPMEEVKKLAAPH</sequence>
<protein>
    <recommendedName>
        <fullName evidence="3">Transposase</fullName>
    </recommendedName>
</protein>
<comment type="caution">
    <text evidence="1">The sequence shown here is derived from an EMBL/GenBank/DDBJ whole genome shotgun (WGS) entry which is preliminary data.</text>
</comment>
<gene>
    <name evidence="1" type="ORF">WMW72_00460</name>
</gene>
<reference evidence="1 2" key="1">
    <citation type="submission" date="2024-04" db="EMBL/GenBank/DDBJ databases">
        <title>draft genome sequnece of Paenibacillus filicis.</title>
        <authorList>
            <person name="Kim D.-U."/>
        </authorList>
    </citation>
    <scope>NUCLEOTIDE SEQUENCE [LARGE SCALE GENOMIC DNA]</scope>
    <source>
        <strain evidence="1 2">KACC14197</strain>
    </source>
</reference>
<accession>A0ABU9DEA0</accession>
<dbReference type="RefSeq" id="WP_341413437.1">
    <property type="nucleotide sequence ID" value="NZ_JBBPCC010000001.1"/>
</dbReference>
<evidence type="ECO:0000313" key="1">
    <source>
        <dbReference type="EMBL" id="MEK8126378.1"/>
    </source>
</evidence>
<name>A0ABU9DEA0_9BACL</name>
<dbReference type="EMBL" id="JBBPCC010000001">
    <property type="protein sequence ID" value="MEK8126378.1"/>
    <property type="molecule type" value="Genomic_DNA"/>
</dbReference>
<evidence type="ECO:0008006" key="3">
    <source>
        <dbReference type="Google" id="ProtNLM"/>
    </source>
</evidence>